<feature type="coiled-coil region" evidence="1">
    <location>
        <begin position="13"/>
        <end position="47"/>
    </location>
</feature>
<name>A0ABN7WG65_GIGMA</name>
<proteinExistence type="predicted"/>
<comment type="caution">
    <text evidence="2">The sequence shown here is derived from an EMBL/GenBank/DDBJ whole genome shotgun (WGS) entry which is preliminary data.</text>
</comment>
<gene>
    <name evidence="2" type="ORF">GMARGA_LOCUS30633</name>
</gene>
<keyword evidence="3" id="KW-1185">Reference proteome</keyword>
<dbReference type="EMBL" id="CAJVQB010043668">
    <property type="protein sequence ID" value="CAG8831338.1"/>
    <property type="molecule type" value="Genomic_DNA"/>
</dbReference>
<accession>A0ABN7WG65</accession>
<organism evidence="2 3">
    <name type="scientific">Gigaspora margarita</name>
    <dbReference type="NCBI Taxonomy" id="4874"/>
    <lineage>
        <taxon>Eukaryota</taxon>
        <taxon>Fungi</taxon>
        <taxon>Fungi incertae sedis</taxon>
        <taxon>Mucoromycota</taxon>
        <taxon>Glomeromycotina</taxon>
        <taxon>Glomeromycetes</taxon>
        <taxon>Diversisporales</taxon>
        <taxon>Gigasporaceae</taxon>
        <taxon>Gigaspora</taxon>
    </lineage>
</organism>
<sequence length="77" mass="9352">MKQDYEKQITSLLFDMEKVVDNMQKEIDNSQQEYIKQSQTIQELQDQITYFQSFFGKSFEVAQQMYEQQKLVDRVIE</sequence>
<evidence type="ECO:0000313" key="2">
    <source>
        <dbReference type="EMBL" id="CAG8831338.1"/>
    </source>
</evidence>
<keyword evidence="1" id="KW-0175">Coiled coil</keyword>
<evidence type="ECO:0000256" key="1">
    <source>
        <dbReference type="SAM" id="Coils"/>
    </source>
</evidence>
<evidence type="ECO:0000313" key="3">
    <source>
        <dbReference type="Proteomes" id="UP000789901"/>
    </source>
</evidence>
<protein>
    <submittedName>
        <fullName evidence="2">41808_t:CDS:1</fullName>
    </submittedName>
</protein>
<reference evidence="2 3" key="1">
    <citation type="submission" date="2021-06" db="EMBL/GenBank/DDBJ databases">
        <authorList>
            <person name="Kallberg Y."/>
            <person name="Tangrot J."/>
            <person name="Rosling A."/>
        </authorList>
    </citation>
    <scope>NUCLEOTIDE SEQUENCE [LARGE SCALE GENOMIC DNA]</scope>
    <source>
        <strain evidence="2 3">120-4 pot B 10/14</strain>
    </source>
</reference>
<dbReference type="Proteomes" id="UP000789901">
    <property type="component" value="Unassembled WGS sequence"/>
</dbReference>